<dbReference type="GO" id="GO:0005524">
    <property type="term" value="F:ATP binding"/>
    <property type="evidence" value="ECO:0007669"/>
    <property type="project" value="UniProtKB-KW"/>
</dbReference>
<keyword evidence="11" id="KW-0229">DNA integration</keyword>
<evidence type="ECO:0000259" key="19">
    <source>
        <dbReference type="PROSITE" id="PS50994"/>
    </source>
</evidence>
<dbReference type="InterPro" id="IPR001878">
    <property type="entry name" value="Znf_CCHC"/>
</dbReference>
<organism evidence="20 21">
    <name type="scientific">Riccia sorocarpa</name>
    <dbReference type="NCBI Taxonomy" id="122646"/>
    <lineage>
        <taxon>Eukaryota</taxon>
        <taxon>Viridiplantae</taxon>
        <taxon>Streptophyta</taxon>
        <taxon>Embryophyta</taxon>
        <taxon>Marchantiophyta</taxon>
        <taxon>Marchantiopsida</taxon>
        <taxon>Marchantiidae</taxon>
        <taxon>Marchantiales</taxon>
        <taxon>Ricciaceae</taxon>
        <taxon>Riccia</taxon>
    </lineage>
</organism>
<keyword evidence="6" id="KW-0547">Nucleotide-binding</keyword>
<dbReference type="Pfam" id="PF25597">
    <property type="entry name" value="SH3_retrovirus"/>
    <property type="match status" value="1"/>
</dbReference>
<dbReference type="Pfam" id="PF00665">
    <property type="entry name" value="rve"/>
    <property type="match status" value="1"/>
</dbReference>
<dbReference type="GO" id="GO:0006508">
    <property type="term" value="P:proteolysis"/>
    <property type="evidence" value="ECO:0007669"/>
    <property type="project" value="UniProtKB-KW"/>
</dbReference>
<keyword evidence="8" id="KW-0378">Hydrolase</keyword>
<keyword evidence="12" id="KW-0695">RNA-directed DNA polymerase</keyword>
<evidence type="ECO:0000259" key="18">
    <source>
        <dbReference type="PROSITE" id="PS50158"/>
    </source>
</evidence>
<dbReference type="GO" id="GO:0015074">
    <property type="term" value="P:DNA integration"/>
    <property type="evidence" value="ECO:0007669"/>
    <property type="project" value="UniProtKB-KW"/>
</dbReference>
<keyword evidence="2" id="KW-1188">Viral release from host cell</keyword>
<evidence type="ECO:0000256" key="6">
    <source>
        <dbReference type="ARBA" id="ARBA00022741"/>
    </source>
</evidence>
<dbReference type="InterPro" id="IPR025724">
    <property type="entry name" value="GAG-pre-integrase_dom"/>
</dbReference>
<dbReference type="InterPro" id="IPR039537">
    <property type="entry name" value="Retrotran_Ty1/copia-like"/>
</dbReference>
<evidence type="ECO:0000256" key="14">
    <source>
        <dbReference type="ARBA" id="ARBA00023113"/>
    </source>
</evidence>
<keyword evidence="21" id="KW-1185">Reference proteome</keyword>
<feature type="compositionally biased region" description="Polar residues" evidence="17">
    <location>
        <begin position="671"/>
        <end position="682"/>
    </location>
</feature>
<dbReference type="Gene3D" id="4.10.60.10">
    <property type="entry name" value="Zinc finger, CCHC-type"/>
    <property type="match status" value="1"/>
</dbReference>
<proteinExistence type="predicted"/>
<evidence type="ECO:0000256" key="13">
    <source>
        <dbReference type="ARBA" id="ARBA00022932"/>
    </source>
</evidence>
<evidence type="ECO:0000256" key="3">
    <source>
        <dbReference type="ARBA" id="ARBA00022670"/>
    </source>
</evidence>
<keyword evidence="5" id="KW-0479">Metal-binding</keyword>
<dbReference type="GO" id="GO:0008233">
    <property type="term" value="F:peptidase activity"/>
    <property type="evidence" value="ECO:0007669"/>
    <property type="project" value="UniProtKB-KW"/>
</dbReference>
<keyword evidence="13" id="KW-0548">Nucleotidyltransferase</keyword>
<dbReference type="GO" id="GO:0006310">
    <property type="term" value="P:DNA recombination"/>
    <property type="evidence" value="ECO:0007669"/>
    <property type="project" value="UniProtKB-KW"/>
</dbReference>
<keyword evidence="15" id="KW-0233">DNA recombination</keyword>
<dbReference type="InterPro" id="IPR057670">
    <property type="entry name" value="SH3_retrovirus"/>
</dbReference>
<accession>A0ABD3GYI6</accession>
<keyword evidence="3" id="KW-0645">Protease</keyword>
<keyword evidence="7" id="KW-0255">Endonuclease</keyword>
<dbReference type="SMART" id="SM00343">
    <property type="entry name" value="ZnF_C2HC"/>
    <property type="match status" value="1"/>
</dbReference>
<protein>
    <recommendedName>
        <fullName evidence="22">Retrovirus-related Pol polyprotein from transposon TNT 1-94</fullName>
    </recommendedName>
</protein>
<feature type="domain" description="Integrase catalytic" evidence="19">
    <location>
        <begin position="359"/>
        <end position="535"/>
    </location>
</feature>
<dbReference type="InterPro" id="IPR012337">
    <property type="entry name" value="RNaseH-like_sf"/>
</dbReference>
<evidence type="ECO:0000256" key="11">
    <source>
        <dbReference type="ARBA" id="ARBA00022908"/>
    </source>
</evidence>
<dbReference type="GO" id="GO:0003887">
    <property type="term" value="F:DNA-directed DNA polymerase activity"/>
    <property type="evidence" value="ECO:0007669"/>
    <property type="project" value="UniProtKB-KW"/>
</dbReference>
<dbReference type="InterPro" id="IPR001584">
    <property type="entry name" value="Integrase_cat-core"/>
</dbReference>
<comment type="function">
    <text evidence="1">The aspartyl protease (PR) mediates the proteolytic cleavages of the Gag and Gag-Pol polyproteins after assembly of the VLP.</text>
</comment>
<dbReference type="Pfam" id="PF22936">
    <property type="entry name" value="Pol_BBD"/>
    <property type="match status" value="1"/>
</dbReference>
<evidence type="ECO:0008006" key="22">
    <source>
        <dbReference type="Google" id="ProtNLM"/>
    </source>
</evidence>
<sequence>MTEGTSMEAHVAYTKECMEKLESLGGKMEEEELVDIFLKSLPSSMVAFKKAMKARENLPDFATLEALALEDALDEAQAKTQTVAEDVALYHSREGFRHKRPRQEGTFQHRNRNKLSHRRYGVGASSGKSFIKCYYCKKKGHMKRECPKLALKYSKSGAHIAKSVKGTESLFFTALYTDFNDAWWIDSGASNHISSEREWFQNFRQIDDPTVGLGDGKRYSVRAKGDINLTLQSGSTFMLNNVWFVPGVVHNLLSVAKLVQAGYFVIFDKDGASIKLGDSVVARGEKFENLYKLQAQVQPVALVSFSNDKTRLWHEKLGHLSAGKMRSLQQHSIVEGLPKFTLDSDSQPCEVCLRSKQSRKKFPKAASSHSKSILDLIHVDLAGPFKPPSLGKAEYYLLIVDDFSRKMWVRFLKNKDQSLQLLQEFIAEMETKMKKQVRVVRSDRGGEFLSKAAASYYKSKGIVRQLTSPYTPQQNGVVERRNRTVKNTARCLLKNKDLPRNLWAEAVNTAVYLLNRIPSTSVEEKTPEEVFYGKKPDISDLKVFDCKAYVHIPKEKRGPLDDRSQICTFIGYSDQTKGFRFLDNKGKIVVSRDVVFDEERKVSAPSQSSTANNGDQYYTLTLLFNVDDNNLQPAHLQPTFQPEQVEGGRDVITELVVDEETDHQVDHGTNEPESSTRGQEATHQPRRTTRERRYPVRFHEMVAWLVAKAMDSEEPVSATEALLEKTLVRLSPLLPR</sequence>
<evidence type="ECO:0000256" key="9">
    <source>
        <dbReference type="ARBA" id="ARBA00022840"/>
    </source>
</evidence>
<evidence type="ECO:0000256" key="12">
    <source>
        <dbReference type="ARBA" id="ARBA00022918"/>
    </source>
</evidence>
<evidence type="ECO:0000256" key="7">
    <source>
        <dbReference type="ARBA" id="ARBA00022759"/>
    </source>
</evidence>
<keyword evidence="4" id="KW-0540">Nuclease</keyword>
<dbReference type="PANTHER" id="PTHR42648">
    <property type="entry name" value="TRANSPOSASE, PUTATIVE-RELATED"/>
    <property type="match status" value="1"/>
</dbReference>
<dbReference type="Proteomes" id="UP001633002">
    <property type="component" value="Unassembled WGS sequence"/>
</dbReference>
<keyword evidence="14" id="KW-0917">Virion maturation</keyword>
<evidence type="ECO:0000313" key="21">
    <source>
        <dbReference type="Proteomes" id="UP001633002"/>
    </source>
</evidence>
<keyword evidence="16" id="KW-0863">Zinc-finger</keyword>
<evidence type="ECO:0000256" key="2">
    <source>
        <dbReference type="ARBA" id="ARBA00022612"/>
    </source>
</evidence>
<keyword evidence="9" id="KW-0067">ATP-binding</keyword>
<dbReference type="SUPFAM" id="SSF57756">
    <property type="entry name" value="Retrovirus zinc finger-like domains"/>
    <property type="match status" value="1"/>
</dbReference>
<dbReference type="InterPro" id="IPR036875">
    <property type="entry name" value="Znf_CCHC_sf"/>
</dbReference>
<evidence type="ECO:0000256" key="10">
    <source>
        <dbReference type="ARBA" id="ARBA00022842"/>
    </source>
</evidence>
<evidence type="ECO:0000256" key="1">
    <source>
        <dbReference type="ARBA" id="ARBA00002180"/>
    </source>
</evidence>
<dbReference type="PROSITE" id="PS50158">
    <property type="entry name" value="ZF_CCHC"/>
    <property type="match status" value="1"/>
</dbReference>
<dbReference type="GO" id="GO:0008270">
    <property type="term" value="F:zinc ion binding"/>
    <property type="evidence" value="ECO:0007669"/>
    <property type="project" value="UniProtKB-KW"/>
</dbReference>
<feature type="region of interest" description="Disordered" evidence="17">
    <location>
        <begin position="660"/>
        <end position="693"/>
    </location>
</feature>
<dbReference type="Pfam" id="PF13976">
    <property type="entry name" value="gag_pre-integrs"/>
    <property type="match status" value="1"/>
</dbReference>
<dbReference type="GO" id="GO:0004519">
    <property type="term" value="F:endonuclease activity"/>
    <property type="evidence" value="ECO:0007669"/>
    <property type="project" value="UniProtKB-KW"/>
</dbReference>
<reference evidence="20 21" key="1">
    <citation type="submission" date="2024-09" db="EMBL/GenBank/DDBJ databases">
        <title>Chromosome-scale assembly of Riccia sorocarpa.</title>
        <authorList>
            <person name="Paukszto L."/>
        </authorList>
    </citation>
    <scope>NUCLEOTIDE SEQUENCE [LARGE SCALE GENOMIC DNA]</scope>
    <source>
        <strain evidence="20">LP-2024</strain>
        <tissue evidence="20">Aerial parts of the thallus</tissue>
    </source>
</reference>
<name>A0ABD3GYI6_9MARC</name>
<evidence type="ECO:0000256" key="17">
    <source>
        <dbReference type="SAM" id="MobiDB-lite"/>
    </source>
</evidence>
<evidence type="ECO:0000256" key="4">
    <source>
        <dbReference type="ARBA" id="ARBA00022722"/>
    </source>
</evidence>
<keyword evidence="16" id="KW-0862">Zinc</keyword>
<dbReference type="PANTHER" id="PTHR42648:SF11">
    <property type="entry name" value="TRANSPOSON TY4-P GAG-POL POLYPROTEIN"/>
    <property type="match status" value="1"/>
</dbReference>
<dbReference type="SUPFAM" id="SSF53098">
    <property type="entry name" value="Ribonuclease H-like"/>
    <property type="match status" value="1"/>
</dbReference>
<dbReference type="Gene3D" id="3.30.420.10">
    <property type="entry name" value="Ribonuclease H-like superfamily/Ribonuclease H"/>
    <property type="match status" value="1"/>
</dbReference>
<dbReference type="AlphaFoldDB" id="A0ABD3GYI6"/>
<comment type="caution">
    <text evidence="20">The sequence shown here is derived from an EMBL/GenBank/DDBJ whole genome shotgun (WGS) entry which is preliminary data.</text>
</comment>
<keyword evidence="10" id="KW-0460">Magnesium</keyword>
<feature type="domain" description="CCHC-type" evidence="18">
    <location>
        <begin position="132"/>
        <end position="148"/>
    </location>
</feature>
<dbReference type="InterPro" id="IPR036397">
    <property type="entry name" value="RNaseH_sf"/>
</dbReference>
<keyword evidence="13" id="KW-0808">Transferase</keyword>
<gene>
    <name evidence="20" type="ORF">R1sor_000226</name>
</gene>
<evidence type="ECO:0000256" key="16">
    <source>
        <dbReference type="PROSITE-ProRule" id="PRU00047"/>
    </source>
</evidence>
<dbReference type="EMBL" id="JBJQOH010000006">
    <property type="protein sequence ID" value="KAL3682204.1"/>
    <property type="molecule type" value="Genomic_DNA"/>
</dbReference>
<dbReference type="PROSITE" id="PS50994">
    <property type="entry name" value="INTEGRASE"/>
    <property type="match status" value="1"/>
</dbReference>
<evidence type="ECO:0000256" key="15">
    <source>
        <dbReference type="ARBA" id="ARBA00023172"/>
    </source>
</evidence>
<evidence type="ECO:0000256" key="5">
    <source>
        <dbReference type="ARBA" id="ARBA00022723"/>
    </source>
</evidence>
<dbReference type="Pfam" id="PF14223">
    <property type="entry name" value="Retrotran_gag_2"/>
    <property type="match status" value="1"/>
</dbReference>
<evidence type="ECO:0000256" key="8">
    <source>
        <dbReference type="ARBA" id="ARBA00022801"/>
    </source>
</evidence>
<keyword evidence="13" id="KW-0239">DNA-directed DNA polymerase</keyword>
<dbReference type="Pfam" id="PF00098">
    <property type="entry name" value="zf-CCHC"/>
    <property type="match status" value="1"/>
</dbReference>
<dbReference type="InterPro" id="IPR054722">
    <property type="entry name" value="PolX-like_BBD"/>
</dbReference>
<dbReference type="GO" id="GO:0003964">
    <property type="term" value="F:RNA-directed DNA polymerase activity"/>
    <property type="evidence" value="ECO:0007669"/>
    <property type="project" value="UniProtKB-KW"/>
</dbReference>
<evidence type="ECO:0000313" key="20">
    <source>
        <dbReference type="EMBL" id="KAL3682204.1"/>
    </source>
</evidence>